<organism evidence="3 4">
    <name type="scientific">Nocardia donostiensis</name>
    <dbReference type="NCBI Taxonomy" id="1538463"/>
    <lineage>
        <taxon>Bacteria</taxon>
        <taxon>Bacillati</taxon>
        <taxon>Actinomycetota</taxon>
        <taxon>Actinomycetes</taxon>
        <taxon>Mycobacteriales</taxon>
        <taxon>Nocardiaceae</taxon>
        <taxon>Nocardia</taxon>
    </lineage>
</organism>
<feature type="region of interest" description="Disordered" evidence="1">
    <location>
        <begin position="278"/>
        <end position="302"/>
    </location>
</feature>
<reference evidence="3 4" key="1">
    <citation type="journal article" date="2016" name="Antonie Van Leeuwenhoek">
        <title>Nocardia donostiensis sp. nov., isolated from human respiratory specimens.</title>
        <authorList>
            <person name="Ercibengoa M."/>
            <person name="Bell M."/>
            <person name="Marimon J.M."/>
            <person name="Humrighouse B."/>
            <person name="Klenk H.P."/>
            <person name="Potter G."/>
            <person name="Perez-Trallero E."/>
        </authorList>
    </citation>
    <scope>NUCLEOTIDE SEQUENCE [LARGE SCALE GENOMIC DNA]</scope>
    <source>
        <strain evidence="3 4">X1655</strain>
    </source>
</reference>
<proteinExistence type="predicted"/>
<feature type="compositionally biased region" description="Pro residues" evidence="1">
    <location>
        <begin position="396"/>
        <end position="406"/>
    </location>
</feature>
<feature type="compositionally biased region" description="Low complexity" evidence="1">
    <location>
        <begin position="287"/>
        <end position="298"/>
    </location>
</feature>
<feature type="domain" description="Competence protein CoiA nuclease-like" evidence="2">
    <location>
        <begin position="89"/>
        <end position="170"/>
    </location>
</feature>
<sequence length="443" mass="49399">MGFSDQLTVALDLSCGQYICAPTDPADPHVQELKGKSLTGDRSLVCAACFTEFGDEVPVVVRARLGGQHRPHFAHPPGQAPADGRHHPETLWHLTGKAVLAEWARSQPGVVEADTEVWLPNRERRADVRVVFADRREVALEIQGGPMTDTEWVHRHRDYQRNGMVDVWFWHPANHPHWVALSDPNSPQQLWTLNPTQRAATVMVGAPHRSLWPEPPTEHDITHRVPHLPPCLYDELVPHPCRLDDLTLTPRGLAIPTQLQRSLADALHHEHELLRTRRRQRLDQRNHTTPLTAPTHTHPVPPAAGPTLVAVDTGPREPTADPQALAHLLWIRLQNEFMTIGHRPVYTDAPQFRRARTMRQPITCVDCGHTVSPDTTPTEIPSCPPSQRVRYRPPATTHPPASPPSDPAATNALPTASARTDGQAPTQSAKRHRAPNPDQLCLF</sequence>
<protein>
    <recommendedName>
        <fullName evidence="2">Competence protein CoiA nuclease-like domain-containing protein</fullName>
    </recommendedName>
</protein>
<feature type="region of interest" description="Disordered" evidence="1">
    <location>
        <begin position="368"/>
        <end position="443"/>
    </location>
</feature>
<comment type="caution">
    <text evidence="3">The sequence shown here is derived from an EMBL/GenBank/DDBJ whole genome shotgun (WGS) entry which is preliminary data.</text>
</comment>
<keyword evidence="4" id="KW-1185">Reference proteome</keyword>
<dbReference type="Pfam" id="PF06054">
    <property type="entry name" value="CoiA_nuc"/>
    <property type="match status" value="1"/>
</dbReference>
<dbReference type="InterPro" id="IPR010330">
    <property type="entry name" value="CoiA_nuc"/>
</dbReference>
<dbReference type="AlphaFoldDB" id="A0A1W0BGB1"/>
<dbReference type="Proteomes" id="UP000188836">
    <property type="component" value="Unassembled WGS sequence"/>
</dbReference>
<feature type="compositionally biased region" description="Polar residues" evidence="1">
    <location>
        <begin position="413"/>
        <end position="428"/>
    </location>
</feature>
<dbReference type="STRING" id="1538463.B0T36_21200"/>
<evidence type="ECO:0000256" key="1">
    <source>
        <dbReference type="SAM" id="MobiDB-lite"/>
    </source>
</evidence>
<gene>
    <name evidence="3" type="ORF">B0T46_15420</name>
</gene>
<name>A0A1W0BGB1_9NOCA</name>
<evidence type="ECO:0000313" key="4">
    <source>
        <dbReference type="Proteomes" id="UP000188836"/>
    </source>
</evidence>
<accession>A0A1W0BGB1</accession>
<evidence type="ECO:0000259" key="2">
    <source>
        <dbReference type="Pfam" id="PF06054"/>
    </source>
</evidence>
<evidence type="ECO:0000313" key="3">
    <source>
        <dbReference type="EMBL" id="ONM48004.1"/>
    </source>
</evidence>
<dbReference type="EMBL" id="MUMY01000012">
    <property type="protein sequence ID" value="ONM48004.1"/>
    <property type="molecule type" value="Genomic_DNA"/>
</dbReference>